<sequence>MANIKDLPDEVLEFILSLISPYQDLHDCMAVSKRWRRCVHNVVKNRRRNLNRSISDFNVKWMSLTPSEVYPTISKRYSHSAAIHENAMYVFGGCTCSMTTFNDLWKFDLSKRQWIRPLATGTYPSPKACSSLVYHKNSLVLFGGWTYPPTYPLYQSWHLFNDLHVYDIGKNHWRAVGTALTPPPMAGHSVSIIDNWMIVFGGLAKPNNAIDCEKTNDIWKLNLNDWVWTKQEVEGTKKPQGRFGQTQVILDNSNIFIIGGSGGSNVSYGDAWVLNMSNDNAWKWTPVEIRGKPNKPVNIWSNPGCKVDNKIVVLNRVQTDTIFPLNSSRCPPEYREEAQLNVSARIDSASRQPDLDENVNGRRGSLRMPHRENNAAGPSYEGIGSASIVNSVARPGPSIAAFVDVEQNLRYSGVSLKDRTSFLKRHKEAERRAEWKGNKNNNSHFLGIYVLDLEHALDEKPYVTWLTPKNFNKGPEETILYTLVQGKSELIMFGGIQNDTKSLGQLNNQISNSLHFISARDHII</sequence>
<dbReference type="Gene3D" id="1.20.1280.50">
    <property type="match status" value="1"/>
</dbReference>
<dbReference type="CDD" id="cd22110">
    <property type="entry name" value="F-box_FBXO42"/>
    <property type="match status" value="1"/>
</dbReference>
<name>A0ABD2NVU4_9CUCU</name>
<dbReference type="SUPFAM" id="SSF81383">
    <property type="entry name" value="F-box domain"/>
    <property type="match status" value="1"/>
</dbReference>
<accession>A0ABD2NVU4</accession>
<dbReference type="PANTHER" id="PTHR46432">
    <property type="entry name" value="F-BOX ONLY PROTEIN 42"/>
    <property type="match status" value="1"/>
</dbReference>
<dbReference type="PANTHER" id="PTHR46432:SF1">
    <property type="entry name" value="F-BOX ONLY PROTEIN 42"/>
    <property type="match status" value="1"/>
</dbReference>
<dbReference type="InterPro" id="IPR052821">
    <property type="entry name" value="F-box_only_SRC"/>
</dbReference>
<dbReference type="PROSITE" id="PS50181">
    <property type="entry name" value="FBOX"/>
    <property type="match status" value="1"/>
</dbReference>
<proteinExistence type="predicted"/>
<evidence type="ECO:0000313" key="3">
    <source>
        <dbReference type="EMBL" id="KAL3282765.1"/>
    </source>
</evidence>
<dbReference type="Pfam" id="PF12937">
    <property type="entry name" value="F-box-like"/>
    <property type="match status" value="1"/>
</dbReference>
<gene>
    <name evidence="3" type="ORF">HHI36_005932</name>
</gene>
<dbReference type="InterPro" id="IPR036047">
    <property type="entry name" value="F-box-like_dom_sf"/>
</dbReference>
<dbReference type="EMBL" id="JABFTP020000144">
    <property type="protein sequence ID" value="KAL3282765.1"/>
    <property type="molecule type" value="Genomic_DNA"/>
</dbReference>
<feature type="region of interest" description="Disordered" evidence="1">
    <location>
        <begin position="345"/>
        <end position="379"/>
    </location>
</feature>
<organism evidence="3 4">
    <name type="scientific">Cryptolaemus montrouzieri</name>
    <dbReference type="NCBI Taxonomy" id="559131"/>
    <lineage>
        <taxon>Eukaryota</taxon>
        <taxon>Metazoa</taxon>
        <taxon>Ecdysozoa</taxon>
        <taxon>Arthropoda</taxon>
        <taxon>Hexapoda</taxon>
        <taxon>Insecta</taxon>
        <taxon>Pterygota</taxon>
        <taxon>Neoptera</taxon>
        <taxon>Endopterygota</taxon>
        <taxon>Coleoptera</taxon>
        <taxon>Polyphaga</taxon>
        <taxon>Cucujiformia</taxon>
        <taxon>Coccinelloidea</taxon>
        <taxon>Coccinellidae</taxon>
        <taxon>Scymninae</taxon>
        <taxon>Scymnini</taxon>
        <taxon>Cryptolaemus</taxon>
    </lineage>
</organism>
<dbReference type="AlphaFoldDB" id="A0ABD2NVU4"/>
<keyword evidence="4" id="KW-1185">Reference proteome</keyword>
<dbReference type="SUPFAM" id="SSF117281">
    <property type="entry name" value="Kelch motif"/>
    <property type="match status" value="1"/>
</dbReference>
<dbReference type="SMART" id="SM00256">
    <property type="entry name" value="FBOX"/>
    <property type="match status" value="1"/>
</dbReference>
<evidence type="ECO:0000256" key="1">
    <source>
        <dbReference type="SAM" id="MobiDB-lite"/>
    </source>
</evidence>
<protein>
    <recommendedName>
        <fullName evidence="2">F-box domain-containing protein</fullName>
    </recommendedName>
</protein>
<dbReference type="Pfam" id="PF13415">
    <property type="entry name" value="Beta-prop_FBX42"/>
    <property type="match status" value="1"/>
</dbReference>
<dbReference type="InterPro" id="IPR015915">
    <property type="entry name" value="Kelch-typ_b-propeller"/>
</dbReference>
<dbReference type="Gene3D" id="2.120.10.80">
    <property type="entry name" value="Kelch-type beta propeller"/>
    <property type="match status" value="1"/>
</dbReference>
<dbReference type="Proteomes" id="UP001516400">
    <property type="component" value="Unassembled WGS sequence"/>
</dbReference>
<reference evidence="3 4" key="1">
    <citation type="journal article" date="2021" name="BMC Biol.">
        <title>Horizontally acquired antibacterial genes associated with adaptive radiation of ladybird beetles.</title>
        <authorList>
            <person name="Li H.S."/>
            <person name="Tang X.F."/>
            <person name="Huang Y.H."/>
            <person name="Xu Z.Y."/>
            <person name="Chen M.L."/>
            <person name="Du X.Y."/>
            <person name="Qiu B.Y."/>
            <person name="Chen P.T."/>
            <person name="Zhang W."/>
            <person name="Slipinski A."/>
            <person name="Escalona H.E."/>
            <person name="Waterhouse R.M."/>
            <person name="Zwick A."/>
            <person name="Pang H."/>
        </authorList>
    </citation>
    <scope>NUCLEOTIDE SEQUENCE [LARGE SCALE GENOMIC DNA]</scope>
    <source>
        <strain evidence="3">SYSU2018</strain>
    </source>
</reference>
<evidence type="ECO:0000313" key="4">
    <source>
        <dbReference type="Proteomes" id="UP001516400"/>
    </source>
</evidence>
<comment type="caution">
    <text evidence="3">The sequence shown here is derived from an EMBL/GenBank/DDBJ whole genome shotgun (WGS) entry which is preliminary data.</text>
</comment>
<feature type="domain" description="F-box" evidence="2">
    <location>
        <begin position="1"/>
        <end position="50"/>
    </location>
</feature>
<dbReference type="InterPro" id="IPR001810">
    <property type="entry name" value="F-box_dom"/>
</dbReference>
<evidence type="ECO:0000259" key="2">
    <source>
        <dbReference type="PROSITE" id="PS50181"/>
    </source>
</evidence>